<dbReference type="SUPFAM" id="SSF51445">
    <property type="entry name" value="(Trans)glycosidases"/>
    <property type="match status" value="1"/>
</dbReference>
<dbReference type="PANTHER" id="PTHR43651">
    <property type="entry name" value="1,4-ALPHA-GLUCAN-BRANCHING ENZYME"/>
    <property type="match status" value="1"/>
</dbReference>
<dbReference type="Proteomes" id="UP000222542">
    <property type="component" value="Unassembled WGS sequence"/>
</dbReference>
<dbReference type="GO" id="GO:0005737">
    <property type="term" value="C:cytoplasm"/>
    <property type="evidence" value="ECO:0000318"/>
    <property type="project" value="GO_Central"/>
</dbReference>
<feature type="region of interest" description="Disordered" evidence="1">
    <location>
        <begin position="1"/>
        <end position="76"/>
    </location>
</feature>
<dbReference type="EMBL" id="AYRZ02000001">
    <property type="protein sequence ID" value="PHT95599.1"/>
    <property type="molecule type" value="Genomic_DNA"/>
</dbReference>
<evidence type="ECO:0000313" key="4">
    <source>
        <dbReference type="Proteomes" id="UP000222542"/>
    </source>
</evidence>
<dbReference type="GO" id="GO:0003844">
    <property type="term" value="F:1,4-alpha-glucan branching enzyme activity"/>
    <property type="evidence" value="ECO:0000318"/>
    <property type="project" value="GO_Central"/>
</dbReference>
<dbReference type="Gramene" id="PHT95599">
    <property type="protein sequence ID" value="PHT95599"/>
    <property type="gene ID" value="T459_03481"/>
</dbReference>
<keyword evidence="2" id="KW-0812">Transmembrane</keyword>
<reference evidence="3 4" key="1">
    <citation type="journal article" date="2014" name="Nat. Genet.">
        <title>Genome sequence of the hot pepper provides insights into the evolution of pungency in Capsicum species.</title>
        <authorList>
            <person name="Kim S."/>
            <person name="Park M."/>
            <person name="Yeom S.I."/>
            <person name="Kim Y.M."/>
            <person name="Lee J.M."/>
            <person name="Lee H.A."/>
            <person name="Seo E."/>
            <person name="Choi J."/>
            <person name="Cheong K."/>
            <person name="Kim K.T."/>
            <person name="Jung K."/>
            <person name="Lee G.W."/>
            <person name="Oh S.K."/>
            <person name="Bae C."/>
            <person name="Kim S.B."/>
            <person name="Lee H.Y."/>
            <person name="Kim S.Y."/>
            <person name="Kim M.S."/>
            <person name="Kang B.C."/>
            <person name="Jo Y.D."/>
            <person name="Yang H.B."/>
            <person name="Jeong H.J."/>
            <person name="Kang W.H."/>
            <person name="Kwon J.K."/>
            <person name="Shin C."/>
            <person name="Lim J.Y."/>
            <person name="Park J.H."/>
            <person name="Huh J.H."/>
            <person name="Kim J.S."/>
            <person name="Kim B.D."/>
            <person name="Cohen O."/>
            <person name="Paran I."/>
            <person name="Suh M.C."/>
            <person name="Lee S.B."/>
            <person name="Kim Y.K."/>
            <person name="Shin Y."/>
            <person name="Noh S.J."/>
            <person name="Park J."/>
            <person name="Seo Y.S."/>
            <person name="Kwon S.Y."/>
            <person name="Kim H.A."/>
            <person name="Park J.M."/>
            <person name="Kim H.J."/>
            <person name="Choi S.B."/>
            <person name="Bosland P.W."/>
            <person name="Reeves G."/>
            <person name="Jo S.H."/>
            <person name="Lee B.W."/>
            <person name="Cho H.T."/>
            <person name="Choi H.S."/>
            <person name="Lee M.S."/>
            <person name="Yu Y."/>
            <person name="Do Choi Y."/>
            <person name="Park B.S."/>
            <person name="van Deynze A."/>
            <person name="Ashrafi H."/>
            <person name="Hill T."/>
            <person name="Kim W.T."/>
            <person name="Pai H.S."/>
            <person name="Ahn H.K."/>
            <person name="Yeam I."/>
            <person name="Giovannoni J.J."/>
            <person name="Rose J.K."/>
            <person name="Sorensen I."/>
            <person name="Lee S.J."/>
            <person name="Kim R.W."/>
            <person name="Choi I.Y."/>
            <person name="Choi B.S."/>
            <person name="Lim J.S."/>
            <person name="Lee Y.H."/>
            <person name="Choi D."/>
        </authorList>
    </citation>
    <scope>NUCLEOTIDE SEQUENCE [LARGE SCALE GENOMIC DNA]</scope>
    <source>
        <strain evidence="4">cv. CM334</strain>
    </source>
</reference>
<comment type="caution">
    <text evidence="3">The sequence shown here is derived from an EMBL/GenBank/DDBJ whole genome shotgun (WGS) entry which is preliminary data.</text>
</comment>
<feature type="transmembrane region" description="Helical" evidence="2">
    <location>
        <begin position="168"/>
        <end position="190"/>
    </location>
</feature>
<keyword evidence="4" id="KW-1185">Reference proteome</keyword>
<name>A0A2G3AN04_CAPAN</name>
<evidence type="ECO:0000313" key="3">
    <source>
        <dbReference type="EMBL" id="PHT95599.1"/>
    </source>
</evidence>
<evidence type="ECO:0000256" key="2">
    <source>
        <dbReference type="SAM" id="Phobius"/>
    </source>
</evidence>
<keyword evidence="2" id="KW-1133">Transmembrane helix</keyword>
<keyword evidence="2" id="KW-0472">Membrane</keyword>
<dbReference type="InterPro" id="IPR017853">
    <property type="entry name" value="GH"/>
</dbReference>
<organism evidence="3 4">
    <name type="scientific">Capsicum annuum</name>
    <name type="common">Capsicum pepper</name>
    <dbReference type="NCBI Taxonomy" id="4072"/>
    <lineage>
        <taxon>Eukaryota</taxon>
        <taxon>Viridiplantae</taxon>
        <taxon>Streptophyta</taxon>
        <taxon>Embryophyta</taxon>
        <taxon>Tracheophyta</taxon>
        <taxon>Spermatophyta</taxon>
        <taxon>Magnoliopsida</taxon>
        <taxon>eudicotyledons</taxon>
        <taxon>Gunneridae</taxon>
        <taxon>Pentapetalae</taxon>
        <taxon>asterids</taxon>
        <taxon>lamiids</taxon>
        <taxon>Solanales</taxon>
        <taxon>Solanaceae</taxon>
        <taxon>Solanoideae</taxon>
        <taxon>Capsiceae</taxon>
        <taxon>Capsicum</taxon>
    </lineage>
</organism>
<gene>
    <name evidence="3" type="ORF">T459_03481</name>
</gene>
<dbReference type="GO" id="GO:0005982">
    <property type="term" value="P:starch metabolic process"/>
    <property type="evidence" value="ECO:0000318"/>
    <property type="project" value="GO_Central"/>
</dbReference>
<dbReference type="STRING" id="4072.A0A2G3AN04"/>
<proteinExistence type="predicted"/>
<dbReference type="PANTHER" id="PTHR43651:SF3">
    <property type="entry name" value="1,4-ALPHA-GLUCAN-BRANCHING ENZYME"/>
    <property type="match status" value="1"/>
</dbReference>
<reference evidence="3 4" key="2">
    <citation type="journal article" date="2017" name="Genome Biol.">
        <title>New reference genome sequences of hot pepper reveal the massive evolution of plant disease-resistance genes by retroduplication.</title>
        <authorList>
            <person name="Kim S."/>
            <person name="Park J."/>
            <person name="Yeom S.I."/>
            <person name="Kim Y.M."/>
            <person name="Seo E."/>
            <person name="Kim K.T."/>
            <person name="Kim M.S."/>
            <person name="Lee J.M."/>
            <person name="Cheong K."/>
            <person name="Shin H.S."/>
            <person name="Kim S.B."/>
            <person name="Han K."/>
            <person name="Lee J."/>
            <person name="Park M."/>
            <person name="Lee H.A."/>
            <person name="Lee H.Y."/>
            <person name="Lee Y."/>
            <person name="Oh S."/>
            <person name="Lee J.H."/>
            <person name="Choi E."/>
            <person name="Choi E."/>
            <person name="Lee S.E."/>
            <person name="Jeon J."/>
            <person name="Kim H."/>
            <person name="Choi G."/>
            <person name="Song H."/>
            <person name="Lee J."/>
            <person name="Lee S.C."/>
            <person name="Kwon J.K."/>
            <person name="Lee H.Y."/>
            <person name="Koo N."/>
            <person name="Hong Y."/>
            <person name="Kim R.W."/>
            <person name="Kang W.H."/>
            <person name="Huh J.H."/>
            <person name="Kang B.C."/>
            <person name="Yang T.J."/>
            <person name="Lee Y.H."/>
            <person name="Bennetzen J.L."/>
            <person name="Choi D."/>
        </authorList>
    </citation>
    <scope>NUCLEOTIDE SEQUENCE [LARGE SCALE GENOMIC DNA]</scope>
    <source>
        <strain evidence="4">cv. CM334</strain>
    </source>
</reference>
<sequence>MTLGFPVTVDEDEDENEDSHGSDIATEESENAYTRPSFIGASGNEYARGAPHERTDTFEKQDEYAKKSSSSFNEKEKSKKRKRVVEDVHETFLKSMTKVIKVFIESQDKRIGALIEKIGIRDHFDMRVQVYSIIESSAFDLYTIEKRIKATMVICGDVKKWKSSYVWLWFYFAAMLDQLLVIATIVFFAASASHRIGCYCYGPRETSLAVLDLPVTKSVIRELQAYACGCFELLPAFCRCLFDVHKKAQALTTLLISFVKEDSFMLENIFAALQEPKINSYVNFRDEVLPRIKRLGYNAVQIMAVQKHSYYASFGHASNDTLDGLNIFDGTDSCYFHSGARGYHWMWDSRLFNYGLWELDEFKVDGFRFDGVTSMMLVECRRFVFLFKMAVGFDDRLHIAIADKWIELLKFVSSTLKEPSLEFELLHLMLVKNIPQFPAATKLADFHLHNHGGR</sequence>
<dbReference type="AlphaFoldDB" id="A0A2G3AN04"/>
<accession>A0A2G3AN04</accession>
<feature type="compositionally biased region" description="Basic and acidic residues" evidence="1">
    <location>
        <begin position="50"/>
        <end position="66"/>
    </location>
</feature>
<dbReference type="Gene3D" id="3.20.20.80">
    <property type="entry name" value="Glycosidases"/>
    <property type="match status" value="2"/>
</dbReference>
<evidence type="ECO:0000256" key="1">
    <source>
        <dbReference type="SAM" id="MobiDB-lite"/>
    </source>
</evidence>
<protein>
    <submittedName>
        <fullName evidence="3">Uncharacterized protein</fullName>
    </submittedName>
</protein>